<protein>
    <submittedName>
        <fullName evidence="4">Thioredoxin domain-containing protein</fullName>
    </submittedName>
</protein>
<dbReference type="PANTHER" id="PTHR13887:SF55">
    <property type="entry name" value="SLR0313 PROTEIN"/>
    <property type="match status" value="1"/>
</dbReference>
<comment type="similarity">
    <text evidence="1">Belongs to the thioredoxin family. DsbA subfamily.</text>
</comment>
<feature type="compositionally biased region" description="Basic and acidic residues" evidence="2">
    <location>
        <begin position="35"/>
        <end position="48"/>
    </location>
</feature>
<accession>A0A927IZF1</accession>
<dbReference type="PROSITE" id="PS51352">
    <property type="entry name" value="THIOREDOXIN_2"/>
    <property type="match status" value="1"/>
</dbReference>
<feature type="compositionally biased region" description="Low complexity" evidence="2">
    <location>
        <begin position="1"/>
        <end position="24"/>
    </location>
</feature>
<dbReference type="SUPFAM" id="SSF52833">
    <property type="entry name" value="Thioredoxin-like"/>
    <property type="match status" value="1"/>
</dbReference>
<reference evidence="4" key="1">
    <citation type="journal article" date="2018" name="Curr. Microbiol.">
        <title>Cellulosimicrobium arenosum sp. nov., Isolated from Marine Sediment Sand.</title>
        <authorList>
            <person name="Oh M."/>
            <person name="Kim J.H."/>
            <person name="Yoon J.H."/>
            <person name="Schumann P."/>
            <person name="Kim W."/>
        </authorList>
    </citation>
    <scope>NUCLEOTIDE SEQUENCE</scope>
    <source>
        <strain evidence="4">KCTC 49039</strain>
    </source>
</reference>
<evidence type="ECO:0000256" key="2">
    <source>
        <dbReference type="SAM" id="MobiDB-lite"/>
    </source>
</evidence>
<gene>
    <name evidence="4" type="ORF">IF651_03895</name>
</gene>
<proteinExistence type="inferred from homology"/>
<reference evidence="4" key="2">
    <citation type="submission" date="2020-09" db="EMBL/GenBank/DDBJ databases">
        <authorList>
            <person name="Yu Y."/>
        </authorList>
    </citation>
    <scope>NUCLEOTIDE SEQUENCE</scope>
    <source>
        <strain evidence="4">KCTC 49039</strain>
    </source>
</reference>
<dbReference type="EMBL" id="JACYHB010000002">
    <property type="protein sequence ID" value="MBD8078202.1"/>
    <property type="molecule type" value="Genomic_DNA"/>
</dbReference>
<keyword evidence="5" id="KW-1185">Reference proteome</keyword>
<feature type="domain" description="Thioredoxin" evidence="3">
    <location>
        <begin position="52"/>
        <end position="231"/>
    </location>
</feature>
<dbReference type="InterPro" id="IPR013766">
    <property type="entry name" value="Thioredoxin_domain"/>
</dbReference>
<name>A0A927IZF1_9MICO</name>
<comment type="caution">
    <text evidence="4">The sequence shown here is derived from an EMBL/GenBank/DDBJ whole genome shotgun (WGS) entry which is preliminary data.</text>
</comment>
<evidence type="ECO:0000313" key="5">
    <source>
        <dbReference type="Proteomes" id="UP000610846"/>
    </source>
</evidence>
<evidence type="ECO:0000259" key="3">
    <source>
        <dbReference type="PROSITE" id="PS51352"/>
    </source>
</evidence>
<evidence type="ECO:0000256" key="1">
    <source>
        <dbReference type="ARBA" id="ARBA00005791"/>
    </source>
</evidence>
<evidence type="ECO:0000313" key="4">
    <source>
        <dbReference type="EMBL" id="MBD8078202.1"/>
    </source>
</evidence>
<sequence>MRATSPGGTTPQGPPSRSGSSRSPARGRTHVRSSSVDDHDPGRQDRRACHAGGVTDPATDRAALLVPEDAHVLGDRSAPVTIVEFGDLECPYCRAAAPVLRDVVASSGGRVRLVFRHFPLFEVHPHALTAALAVEAAGAQGRFWEMHEALFDHQARLDDDGLADRAVALGLDAETVVGVPAQQFADVVRRDYADGLALGVQGTPTLFVDGERYRGALTAEALRDAVRLSSGESPGRQ</sequence>
<organism evidence="4 5">
    <name type="scientific">Cellulosimicrobium arenosum</name>
    <dbReference type="NCBI Taxonomy" id="2708133"/>
    <lineage>
        <taxon>Bacteria</taxon>
        <taxon>Bacillati</taxon>
        <taxon>Actinomycetota</taxon>
        <taxon>Actinomycetes</taxon>
        <taxon>Micrococcales</taxon>
        <taxon>Promicromonosporaceae</taxon>
        <taxon>Cellulosimicrobium</taxon>
    </lineage>
</organism>
<dbReference type="Gene3D" id="3.40.30.10">
    <property type="entry name" value="Glutaredoxin"/>
    <property type="match status" value="1"/>
</dbReference>
<feature type="region of interest" description="Disordered" evidence="2">
    <location>
        <begin position="1"/>
        <end position="55"/>
    </location>
</feature>
<dbReference type="PANTHER" id="PTHR13887">
    <property type="entry name" value="GLUTATHIONE S-TRANSFERASE KAPPA"/>
    <property type="match status" value="1"/>
</dbReference>
<dbReference type="Proteomes" id="UP000610846">
    <property type="component" value="Unassembled WGS sequence"/>
</dbReference>
<dbReference type="Pfam" id="PF13462">
    <property type="entry name" value="Thioredoxin_4"/>
    <property type="match status" value="1"/>
</dbReference>
<dbReference type="InterPro" id="IPR012336">
    <property type="entry name" value="Thioredoxin-like_fold"/>
</dbReference>
<dbReference type="InterPro" id="IPR036249">
    <property type="entry name" value="Thioredoxin-like_sf"/>
</dbReference>
<dbReference type="AlphaFoldDB" id="A0A927IZF1"/>